<feature type="domain" description="HTH gntR-type" evidence="11">
    <location>
        <begin position="11"/>
        <end position="79"/>
    </location>
</feature>
<evidence type="ECO:0000256" key="8">
    <source>
        <dbReference type="ARBA" id="ARBA00023015"/>
    </source>
</evidence>
<keyword evidence="5 12" id="KW-0032">Aminotransferase</keyword>
<dbReference type="SUPFAM" id="SSF46785">
    <property type="entry name" value="Winged helix' DNA-binding domain"/>
    <property type="match status" value="1"/>
</dbReference>
<evidence type="ECO:0000256" key="10">
    <source>
        <dbReference type="ARBA" id="ARBA00023163"/>
    </source>
</evidence>
<evidence type="ECO:0000256" key="6">
    <source>
        <dbReference type="ARBA" id="ARBA00022679"/>
    </source>
</evidence>
<accession>A0A7W2A965</accession>
<dbReference type="RefSeq" id="WP_181752131.1">
    <property type="nucleotide sequence ID" value="NZ_JACEIQ010000010.1"/>
</dbReference>
<dbReference type="PROSITE" id="PS50949">
    <property type="entry name" value="HTH_GNTR"/>
    <property type="match status" value="1"/>
</dbReference>
<dbReference type="InterPro" id="IPR000524">
    <property type="entry name" value="Tscrpt_reg_HTH_GntR"/>
</dbReference>
<dbReference type="InterPro" id="IPR004839">
    <property type="entry name" value="Aminotransferase_I/II_large"/>
</dbReference>
<reference evidence="12 13" key="1">
    <citation type="submission" date="2020-07" db="EMBL/GenBank/DDBJ databases">
        <authorList>
            <person name="Feng H."/>
        </authorList>
    </citation>
    <scope>NUCLEOTIDE SEQUENCE [LARGE SCALE GENOMIC DNA]</scope>
    <source>
        <strain evidence="13">s-10</strain>
    </source>
</reference>
<dbReference type="Pfam" id="PF00155">
    <property type="entry name" value="Aminotran_1_2"/>
    <property type="match status" value="1"/>
</dbReference>
<comment type="caution">
    <text evidence="12">The sequence shown here is derived from an EMBL/GenBank/DDBJ whole genome shotgun (WGS) entry which is preliminary data.</text>
</comment>
<dbReference type="AlphaFoldDB" id="A0A7W2A965"/>
<dbReference type="SMART" id="SM00345">
    <property type="entry name" value="HTH_GNTR"/>
    <property type="match status" value="1"/>
</dbReference>
<name>A0A7W2A965_9BACL</name>
<evidence type="ECO:0000313" key="13">
    <source>
        <dbReference type="Proteomes" id="UP000535491"/>
    </source>
</evidence>
<dbReference type="GO" id="GO:0008483">
    <property type="term" value="F:transaminase activity"/>
    <property type="evidence" value="ECO:0007669"/>
    <property type="project" value="UniProtKB-KW"/>
</dbReference>
<dbReference type="InterPro" id="IPR051446">
    <property type="entry name" value="HTH_trans_reg/aminotransferase"/>
</dbReference>
<dbReference type="GO" id="GO:0030170">
    <property type="term" value="F:pyridoxal phosphate binding"/>
    <property type="evidence" value="ECO:0007669"/>
    <property type="project" value="InterPro"/>
</dbReference>
<comment type="similarity">
    <text evidence="2">In the C-terminal section; belongs to the class-I pyridoxal-phosphate-dependent aminotransferase family.</text>
</comment>
<evidence type="ECO:0000313" key="12">
    <source>
        <dbReference type="EMBL" id="MBA4494899.1"/>
    </source>
</evidence>
<dbReference type="FunFam" id="3.40.640.10:FF:000053">
    <property type="entry name" value="Aminotransferase, class I"/>
    <property type="match status" value="1"/>
</dbReference>
<dbReference type="PANTHER" id="PTHR46577:SF2">
    <property type="entry name" value="TRANSCRIPTIONAL REGULATORY PROTEIN"/>
    <property type="match status" value="1"/>
</dbReference>
<evidence type="ECO:0000256" key="2">
    <source>
        <dbReference type="ARBA" id="ARBA00005384"/>
    </source>
</evidence>
<comment type="subunit">
    <text evidence="4">Homodimer.</text>
</comment>
<keyword evidence="9" id="KW-0238">DNA-binding</keyword>
<dbReference type="GO" id="GO:0003700">
    <property type="term" value="F:DNA-binding transcription factor activity"/>
    <property type="evidence" value="ECO:0007669"/>
    <property type="project" value="InterPro"/>
</dbReference>
<dbReference type="Gene3D" id="3.90.1150.10">
    <property type="entry name" value="Aspartate Aminotransferase, domain 1"/>
    <property type="match status" value="1"/>
</dbReference>
<dbReference type="GO" id="GO:0003677">
    <property type="term" value="F:DNA binding"/>
    <property type="evidence" value="ECO:0007669"/>
    <property type="project" value="UniProtKB-KW"/>
</dbReference>
<dbReference type="InterPro" id="IPR036390">
    <property type="entry name" value="WH_DNA-bd_sf"/>
</dbReference>
<dbReference type="InterPro" id="IPR015424">
    <property type="entry name" value="PyrdxlP-dep_Trfase"/>
</dbReference>
<dbReference type="InterPro" id="IPR015422">
    <property type="entry name" value="PyrdxlP-dep_Trfase_small"/>
</dbReference>
<evidence type="ECO:0000256" key="4">
    <source>
        <dbReference type="ARBA" id="ARBA00011738"/>
    </source>
</evidence>
<dbReference type="Gene3D" id="1.10.10.10">
    <property type="entry name" value="Winged helix-like DNA-binding domain superfamily/Winged helix DNA-binding domain"/>
    <property type="match status" value="1"/>
</dbReference>
<dbReference type="PANTHER" id="PTHR46577">
    <property type="entry name" value="HTH-TYPE TRANSCRIPTIONAL REGULATORY PROTEIN GABR"/>
    <property type="match status" value="1"/>
</dbReference>
<evidence type="ECO:0000256" key="9">
    <source>
        <dbReference type="ARBA" id="ARBA00023125"/>
    </source>
</evidence>
<dbReference type="InterPro" id="IPR015421">
    <property type="entry name" value="PyrdxlP-dep_Trfase_major"/>
</dbReference>
<dbReference type="CDD" id="cd00609">
    <property type="entry name" value="AAT_like"/>
    <property type="match status" value="1"/>
</dbReference>
<keyword evidence="7" id="KW-0663">Pyridoxal phosphate</keyword>
<evidence type="ECO:0000256" key="5">
    <source>
        <dbReference type="ARBA" id="ARBA00022576"/>
    </source>
</evidence>
<evidence type="ECO:0000256" key="7">
    <source>
        <dbReference type="ARBA" id="ARBA00022898"/>
    </source>
</evidence>
<dbReference type="CDD" id="cd07377">
    <property type="entry name" value="WHTH_GntR"/>
    <property type="match status" value="1"/>
</dbReference>
<organism evidence="12 13">
    <name type="scientific">Paenactinomyces guangxiensis</name>
    <dbReference type="NCBI Taxonomy" id="1490290"/>
    <lineage>
        <taxon>Bacteria</taxon>
        <taxon>Bacillati</taxon>
        <taxon>Bacillota</taxon>
        <taxon>Bacilli</taxon>
        <taxon>Bacillales</taxon>
        <taxon>Thermoactinomycetaceae</taxon>
        <taxon>Paenactinomyces</taxon>
    </lineage>
</organism>
<protein>
    <submittedName>
        <fullName evidence="12">PLP-dependent aminotransferase family protein</fullName>
    </submittedName>
</protein>
<proteinExistence type="inferred from homology"/>
<gene>
    <name evidence="12" type="ORF">H1191_11325</name>
</gene>
<comment type="similarity">
    <text evidence="3">Belongs to the class-I pyridoxal-phosphate-dependent aminotransferase family.</text>
</comment>
<sequence length="495" mass="55511">MHIRLQRNAGVPIVKQIYQEIADRIRSGLLEEGALLPSVRTLSKQLNVSPMTTVRAYNQLESDGYIVREQGKGTFVKRTEKREEKQKRRLKSQEWQLSIPDYLPRAQYWRQQQLFQTDNLKLPLSVASIHPSLLPQQEFNREVQKLLQNDSTPLFQYGPIEGDLEFRKAAANYLSSRNLSLKPEEILVTNGSQQAIDLIARCFVGQGDVVVTEAPTYSTAIDVFRERGATIIPIPVDQEGMRIDSLITLCDTHPPKVIYTIPDYQNPTGAVMSPRRRSQLLEIAQVCQSVIVEDDPWSETSFTETAPAPIKAQDQEGHVVYIKGFSKILSPGCRVGAAAASGRLMDRLVAAKANADLGSPLLTQRAVASFIRSPQMPKHIKRLKTALKKRRNKVIELLSNYAPQHVTWTVPSGGINIWITLPGTINADELVYEAKKESLSFLPGSSCYPGQPEFHHLRISYSYLEENQLELGIRILCHILSSSSAGTIATRFPVF</sequence>
<dbReference type="EMBL" id="JACEIQ010000010">
    <property type="protein sequence ID" value="MBA4494899.1"/>
    <property type="molecule type" value="Genomic_DNA"/>
</dbReference>
<dbReference type="SUPFAM" id="SSF53383">
    <property type="entry name" value="PLP-dependent transferases"/>
    <property type="match status" value="1"/>
</dbReference>
<evidence type="ECO:0000259" key="11">
    <source>
        <dbReference type="PROSITE" id="PS50949"/>
    </source>
</evidence>
<dbReference type="InterPro" id="IPR036388">
    <property type="entry name" value="WH-like_DNA-bd_sf"/>
</dbReference>
<dbReference type="Proteomes" id="UP000535491">
    <property type="component" value="Unassembled WGS sequence"/>
</dbReference>
<keyword evidence="10" id="KW-0804">Transcription</keyword>
<evidence type="ECO:0000256" key="3">
    <source>
        <dbReference type="ARBA" id="ARBA00007441"/>
    </source>
</evidence>
<comment type="cofactor">
    <cofactor evidence="1">
        <name>pyridoxal 5'-phosphate</name>
        <dbReference type="ChEBI" id="CHEBI:597326"/>
    </cofactor>
</comment>
<dbReference type="Gene3D" id="3.40.640.10">
    <property type="entry name" value="Type I PLP-dependent aspartate aminotransferase-like (Major domain)"/>
    <property type="match status" value="1"/>
</dbReference>
<keyword evidence="8" id="KW-0805">Transcription regulation</keyword>
<keyword evidence="6 12" id="KW-0808">Transferase</keyword>
<evidence type="ECO:0000256" key="1">
    <source>
        <dbReference type="ARBA" id="ARBA00001933"/>
    </source>
</evidence>
<keyword evidence="13" id="KW-1185">Reference proteome</keyword>
<dbReference type="Pfam" id="PF00392">
    <property type="entry name" value="GntR"/>
    <property type="match status" value="1"/>
</dbReference>